<reference evidence="9" key="1">
    <citation type="submission" date="2017-02" db="EMBL/GenBank/DDBJ databases">
        <title>Transcriptome Sequencing analysis of WRKY gene family in Luffa cylindrica.</title>
        <authorList>
            <person name="Liu T."/>
            <person name="Zhu S."/>
            <person name="Wen F."/>
            <person name="Chen D."/>
            <person name="Wang B."/>
        </authorList>
    </citation>
    <scope>NUCLEOTIDE SEQUENCE</scope>
</reference>
<dbReference type="InterPro" id="IPR036576">
    <property type="entry name" value="WRKY_dom_sf"/>
</dbReference>
<feature type="compositionally biased region" description="Basic and acidic residues" evidence="7">
    <location>
        <begin position="268"/>
        <end position="302"/>
    </location>
</feature>
<evidence type="ECO:0000256" key="4">
    <source>
        <dbReference type="ARBA" id="ARBA00023163"/>
    </source>
</evidence>
<keyword evidence="3" id="KW-0238">DNA-binding</keyword>
<dbReference type="SUPFAM" id="SSF118290">
    <property type="entry name" value="WRKY DNA-binding domain"/>
    <property type="match status" value="1"/>
</dbReference>
<keyword evidence="6" id="KW-0175">Coiled coil</keyword>
<dbReference type="FunFam" id="2.20.25.80:FF:000002">
    <property type="entry name" value="probable WRKY transcription factor 31"/>
    <property type="match status" value="1"/>
</dbReference>
<accession>A0A1S6YJD5</accession>
<evidence type="ECO:0000256" key="2">
    <source>
        <dbReference type="ARBA" id="ARBA00023015"/>
    </source>
</evidence>
<organism evidence="9">
    <name type="scientific">Luffa aegyptiaca</name>
    <name type="common">Sponge gourd</name>
    <name type="synonym">Luffa cylindrica</name>
    <dbReference type="NCBI Taxonomy" id="3670"/>
    <lineage>
        <taxon>Eukaryota</taxon>
        <taxon>Viridiplantae</taxon>
        <taxon>Streptophyta</taxon>
        <taxon>Embryophyta</taxon>
        <taxon>Tracheophyta</taxon>
        <taxon>Spermatophyta</taxon>
        <taxon>Magnoliopsida</taxon>
        <taxon>eudicotyledons</taxon>
        <taxon>Gunneridae</taxon>
        <taxon>Pentapetalae</taxon>
        <taxon>rosids</taxon>
        <taxon>fabids</taxon>
        <taxon>Cucurbitales</taxon>
        <taxon>Cucurbitaceae</taxon>
        <taxon>Sicyoeae</taxon>
        <taxon>Luffa</taxon>
    </lineage>
</organism>
<evidence type="ECO:0000256" key="5">
    <source>
        <dbReference type="ARBA" id="ARBA00023242"/>
    </source>
</evidence>
<dbReference type="EMBL" id="KY621844">
    <property type="protein sequence ID" value="AQX45438.1"/>
    <property type="molecule type" value="mRNA"/>
</dbReference>
<evidence type="ECO:0000256" key="6">
    <source>
        <dbReference type="SAM" id="Coils"/>
    </source>
</evidence>
<dbReference type="PROSITE" id="PS50811">
    <property type="entry name" value="WRKY"/>
    <property type="match status" value="1"/>
</dbReference>
<dbReference type="PANTHER" id="PTHR31429">
    <property type="entry name" value="WRKY TRANSCRIPTION FACTOR 36-RELATED"/>
    <property type="match status" value="1"/>
</dbReference>
<feature type="region of interest" description="Disordered" evidence="7">
    <location>
        <begin position="189"/>
        <end position="333"/>
    </location>
</feature>
<feature type="compositionally biased region" description="Polar residues" evidence="7">
    <location>
        <begin position="253"/>
        <end position="266"/>
    </location>
</feature>
<evidence type="ECO:0000313" key="9">
    <source>
        <dbReference type="EMBL" id="AQX45438.1"/>
    </source>
</evidence>
<evidence type="ECO:0000256" key="7">
    <source>
        <dbReference type="SAM" id="MobiDB-lite"/>
    </source>
</evidence>
<dbReference type="InterPro" id="IPR003657">
    <property type="entry name" value="WRKY_dom"/>
</dbReference>
<feature type="compositionally biased region" description="Basic and acidic residues" evidence="7">
    <location>
        <begin position="201"/>
        <end position="219"/>
    </location>
</feature>
<proteinExistence type="evidence at transcript level"/>
<evidence type="ECO:0000256" key="1">
    <source>
        <dbReference type="ARBA" id="ARBA00004123"/>
    </source>
</evidence>
<dbReference type="AlphaFoldDB" id="A0A1S6YJD5"/>
<dbReference type="Pfam" id="PF03106">
    <property type="entry name" value="WRKY"/>
    <property type="match status" value="1"/>
</dbReference>
<keyword evidence="4" id="KW-0804">Transcription</keyword>
<dbReference type="GO" id="GO:0003700">
    <property type="term" value="F:DNA-binding transcription factor activity"/>
    <property type="evidence" value="ECO:0007669"/>
    <property type="project" value="InterPro"/>
</dbReference>
<keyword evidence="5" id="KW-0539">Nucleus</keyword>
<dbReference type="PANTHER" id="PTHR31429:SF106">
    <property type="entry name" value="WRKY TRANSCRIPTION FACTOR 31-RELATED"/>
    <property type="match status" value="1"/>
</dbReference>
<feature type="compositionally biased region" description="Low complexity" evidence="7">
    <location>
        <begin position="537"/>
        <end position="548"/>
    </location>
</feature>
<feature type="compositionally biased region" description="Low complexity" evidence="7">
    <location>
        <begin position="582"/>
        <end position="608"/>
    </location>
</feature>
<name>A0A1S6YJD5_LUFAE</name>
<feature type="compositionally biased region" description="Polar residues" evidence="7">
    <location>
        <begin position="313"/>
        <end position="325"/>
    </location>
</feature>
<dbReference type="SMART" id="SM00774">
    <property type="entry name" value="WRKY"/>
    <property type="match status" value="1"/>
</dbReference>
<comment type="subcellular location">
    <subcellularLocation>
        <location evidence="1">Nucleus</location>
    </subcellularLocation>
</comment>
<dbReference type="Gene3D" id="2.20.25.80">
    <property type="entry name" value="WRKY domain"/>
    <property type="match status" value="1"/>
</dbReference>
<dbReference type="GO" id="GO:0043565">
    <property type="term" value="F:sequence-specific DNA binding"/>
    <property type="evidence" value="ECO:0007669"/>
    <property type="project" value="InterPro"/>
</dbReference>
<feature type="coiled-coil region" evidence="6">
    <location>
        <begin position="142"/>
        <end position="176"/>
    </location>
</feature>
<dbReference type="GO" id="GO:0005634">
    <property type="term" value="C:nucleus"/>
    <property type="evidence" value="ECO:0007669"/>
    <property type="project" value="UniProtKB-SubCell"/>
</dbReference>
<feature type="compositionally biased region" description="Basic and acidic residues" evidence="7">
    <location>
        <begin position="241"/>
        <end position="252"/>
    </location>
</feature>
<evidence type="ECO:0000259" key="8">
    <source>
        <dbReference type="PROSITE" id="PS50811"/>
    </source>
</evidence>
<feature type="region of interest" description="Disordered" evidence="7">
    <location>
        <begin position="582"/>
        <end position="616"/>
    </location>
</feature>
<evidence type="ECO:0000256" key="3">
    <source>
        <dbReference type="ARBA" id="ARBA00023125"/>
    </source>
</evidence>
<keyword evidence="2" id="KW-0805">Transcription regulation</keyword>
<feature type="domain" description="WRKY" evidence="8">
    <location>
        <begin position="338"/>
        <end position="404"/>
    </location>
</feature>
<sequence>MDKGWGLTLRDSDQSIGFFSNKPPPPTVNSFQRMFQGIEFSGKLGRTDDDNPAPLPSDENRLVVNEVDFFSDKKRVVDDTREDQDSKSSINIIATAVNKDDKNLTAPRTGFNLVNTGLHLLTANTGSDQSTVSDGISSDGEDKRAKNELAQLQVELQRINAENHKLRDMLSHVSNNYNTLQMHLLTLMQQQQQQQNQATEPAHEREIGERKSTEKHEVGRVVVPRQFMDLGPSGNTAETDELSHSSSDERTRSGSPLNNAETGSKKSTGRDHEIAPSDHENSNFRDGKRSSTAREESPESESHAWGPNKAPRLNSSKPLDQSTEATMRKARVSVRARSEAPMISDGCQWRKYGQKMAKGNPCPRAYYRCTMAVGCPVRKQVQRCAEDRTILITTYEGNHNHPLPPAAMAMASTTTAAASMLLSGSMSSADHNLMNPNLLARAILPCSSSMATISASAPFPTITLDLTHTPNPLQFQRPAATPFHVPFAGGQPPSAAAAAQLPQVLGQALYNQSKFSGLQLSHEMGANSSHLGHPQIAQPAAASQPGGASFADTLSAATAAITADPNFTAALAAAISSIIGGAHSNNNTTTTTNTTSTTTNNNNGSNSSKISSFPGN</sequence>
<feature type="region of interest" description="Disordered" evidence="7">
    <location>
        <begin position="526"/>
        <end position="548"/>
    </location>
</feature>
<dbReference type="InterPro" id="IPR044810">
    <property type="entry name" value="WRKY_plant"/>
</dbReference>
<protein>
    <submittedName>
        <fullName evidence="9">WRKY transcription factor 2-like protein</fullName>
    </submittedName>
</protein>